<dbReference type="Gene3D" id="3.30.429.10">
    <property type="entry name" value="Macrophage Migration Inhibitory Factor"/>
    <property type="match status" value="1"/>
</dbReference>
<gene>
    <name evidence="2" type="ORF">G7Y89_g9048</name>
</gene>
<proteinExistence type="predicted"/>
<keyword evidence="3" id="KW-1185">Reference proteome</keyword>
<dbReference type="AlphaFoldDB" id="A0A8H4RGZ2"/>
<dbReference type="EMBL" id="JAAMPI010000719">
    <property type="protein sequence ID" value="KAF4629101.1"/>
    <property type="molecule type" value="Genomic_DNA"/>
</dbReference>
<comment type="caution">
    <text evidence="2">The sequence shown here is derived from an EMBL/GenBank/DDBJ whole genome shotgun (WGS) entry which is preliminary data.</text>
</comment>
<dbReference type="InterPro" id="IPR028116">
    <property type="entry name" value="Cis-CaaD-like"/>
</dbReference>
<dbReference type="Gene3D" id="2.70.50.70">
    <property type="match status" value="1"/>
</dbReference>
<organism evidence="2 3">
    <name type="scientific">Cudoniella acicularis</name>
    <dbReference type="NCBI Taxonomy" id="354080"/>
    <lineage>
        <taxon>Eukaryota</taxon>
        <taxon>Fungi</taxon>
        <taxon>Dikarya</taxon>
        <taxon>Ascomycota</taxon>
        <taxon>Pezizomycotina</taxon>
        <taxon>Leotiomycetes</taxon>
        <taxon>Helotiales</taxon>
        <taxon>Tricladiaceae</taxon>
        <taxon>Cudoniella</taxon>
    </lineage>
</organism>
<accession>A0A8H4RGZ2</accession>
<protein>
    <recommendedName>
        <fullName evidence="1">Tautomerase cis-CaaD-like domain-containing protein</fullName>
    </recommendedName>
</protein>
<dbReference type="OrthoDB" id="9981319at2759"/>
<evidence type="ECO:0000313" key="3">
    <source>
        <dbReference type="Proteomes" id="UP000566819"/>
    </source>
</evidence>
<sequence>MPFYHVQHSVSLDASQRQSLPTKITHLHSTTFNAPSLFVNIKFSPSPSGQDSNEEHYFIGGKLKASGQTNVIFAYVRGGGSRSQSAFDKLAEEVEKIWDEVTGLKGSLQAVFIVSGIVARERGLRIPPVGEEGKWMDDNWSEFERRVAGGDEDFRGLVEEVDEAALVYMAWSYVKDISSGYQVAIRMPPSNRPVTDVTSDDITCNVNGNNVPSGVSTAIATEGDAIKVQIRAKDFLKGAQSTTIETIEV</sequence>
<dbReference type="Pfam" id="PF14832">
    <property type="entry name" value="Tautomerase_3"/>
    <property type="match status" value="1"/>
</dbReference>
<feature type="domain" description="Tautomerase cis-CaaD-like" evidence="1">
    <location>
        <begin position="1"/>
        <end position="139"/>
    </location>
</feature>
<dbReference type="InterPro" id="IPR014347">
    <property type="entry name" value="Tautomerase/MIF_sf"/>
</dbReference>
<dbReference type="Proteomes" id="UP000566819">
    <property type="component" value="Unassembled WGS sequence"/>
</dbReference>
<name>A0A8H4RGZ2_9HELO</name>
<reference evidence="2 3" key="1">
    <citation type="submission" date="2020-03" db="EMBL/GenBank/DDBJ databases">
        <title>Draft Genome Sequence of Cudoniella acicularis.</title>
        <authorList>
            <person name="Buettner E."/>
            <person name="Kellner H."/>
        </authorList>
    </citation>
    <scope>NUCLEOTIDE SEQUENCE [LARGE SCALE GENOMIC DNA]</scope>
    <source>
        <strain evidence="2 3">DSM 108380</strain>
    </source>
</reference>
<evidence type="ECO:0000313" key="2">
    <source>
        <dbReference type="EMBL" id="KAF4629101.1"/>
    </source>
</evidence>
<evidence type="ECO:0000259" key="1">
    <source>
        <dbReference type="Pfam" id="PF14832"/>
    </source>
</evidence>